<reference evidence="1 2" key="1">
    <citation type="submission" date="2024-09" db="EMBL/GenBank/DDBJ databases">
        <authorList>
            <person name="Sun Q."/>
            <person name="Mori K."/>
        </authorList>
    </citation>
    <scope>NUCLEOTIDE SEQUENCE [LARGE SCALE GENOMIC DNA]</scope>
    <source>
        <strain evidence="1 2">CECT 8622</strain>
    </source>
</reference>
<organism evidence="1 2">
    <name type="scientific">Mariniflexile ostreae</name>
    <dbReference type="NCBI Taxonomy" id="1520892"/>
    <lineage>
        <taxon>Bacteria</taxon>
        <taxon>Pseudomonadati</taxon>
        <taxon>Bacteroidota</taxon>
        <taxon>Flavobacteriia</taxon>
        <taxon>Flavobacteriales</taxon>
        <taxon>Flavobacteriaceae</taxon>
        <taxon>Mariniflexile</taxon>
    </lineage>
</organism>
<proteinExistence type="predicted"/>
<gene>
    <name evidence="1" type="ORF">ACFFU9_05930</name>
</gene>
<dbReference type="EMBL" id="JBHMFC010000017">
    <property type="protein sequence ID" value="MFB9056279.1"/>
    <property type="molecule type" value="Genomic_DNA"/>
</dbReference>
<dbReference type="RefSeq" id="WP_379860479.1">
    <property type="nucleotide sequence ID" value="NZ_JBHMFC010000017.1"/>
</dbReference>
<evidence type="ECO:0008006" key="3">
    <source>
        <dbReference type="Google" id="ProtNLM"/>
    </source>
</evidence>
<dbReference type="Proteomes" id="UP001589585">
    <property type="component" value="Unassembled WGS sequence"/>
</dbReference>
<keyword evidence="2" id="KW-1185">Reference proteome</keyword>
<evidence type="ECO:0000313" key="1">
    <source>
        <dbReference type="EMBL" id="MFB9056279.1"/>
    </source>
</evidence>
<accession>A0ABV5FA68</accession>
<name>A0ABV5FA68_9FLAO</name>
<comment type="caution">
    <text evidence="1">The sequence shown here is derived from an EMBL/GenBank/DDBJ whole genome shotgun (WGS) entry which is preliminary data.</text>
</comment>
<sequence length="158" mass="18095">MKQICIFILITMLSSCEYFKVKKTSSETILNEELQTFKWNEVDTYPTFSTCDSVSSKLEKDHCFETILTHHIHSYLLNETIIVSQDIDDTIILDFQVSKDGTLTLLNSKIDSVTLQEIPNIKSLLRSSLDSLPEVFPAIKRGQHVNTQFKLPIIIKVN</sequence>
<dbReference type="PROSITE" id="PS51257">
    <property type="entry name" value="PROKAR_LIPOPROTEIN"/>
    <property type="match status" value="1"/>
</dbReference>
<evidence type="ECO:0000313" key="2">
    <source>
        <dbReference type="Proteomes" id="UP001589585"/>
    </source>
</evidence>
<protein>
    <recommendedName>
        <fullName evidence="3">TonB-like protein</fullName>
    </recommendedName>
</protein>